<evidence type="ECO:0000259" key="8">
    <source>
        <dbReference type="PROSITE" id="PS50850"/>
    </source>
</evidence>
<evidence type="ECO:0000256" key="3">
    <source>
        <dbReference type="ARBA" id="ARBA00022475"/>
    </source>
</evidence>
<dbReference type="PANTHER" id="PTHR23517:SF2">
    <property type="entry name" value="MULTIDRUG RESISTANCE PROTEIN MDTH"/>
    <property type="match status" value="1"/>
</dbReference>
<keyword evidence="6 7" id="KW-0472">Membrane</keyword>
<feature type="transmembrane region" description="Helical" evidence="7">
    <location>
        <begin position="57"/>
        <end position="75"/>
    </location>
</feature>
<keyword evidence="2" id="KW-0813">Transport</keyword>
<keyword evidence="5 7" id="KW-1133">Transmembrane helix</keyword>
<dbReference type="GO" id="GO:0022857">
    <property type="term" value="F:transmembrane transporter activity"/>
    <property type="evidence" value="ECO:0007669"/>
    <property type="project" value="InterPro"/>
</dbReference>
<gene>
    <name evidence="9" type="ORF">B1A_03112</name>
</gene>
<keyword evidence="4 7" id="KW-0812">Transmembrane</keyword>
<dbReference type="InterPro" id="IPR036259">
    <property type="entry name" value="MFS_trans_sf"/>
</dbReference>
<evidence type="ECO:0000256" key="1">
    <source>
        <dbReference type="ARBA" id="ARBA00004651"/>
    </source>
</evidence>
<dbReference type="PANTHER" id="PTHR23517">
    <property type="entry name" value="RESISTANCE PROTEIN MDTM, PUTATIVE-RELATED-RELATED"/>
    <property type="match status" value="1"/>
</dbReference>
<feature type="transmembrane region" description="Helical" evidence="7">
    <location>
        <begin position="114"/>
        <end position="139"/>
    </location>
</feature>
<keyword evidence="3" id="KW-1003">Cell membrane</keyword>
<reference evidence="9" key="1">
    <citation type="submission" date="2013-08" db="EMBL/GenBank/DDBJ databases">
        <authorList>
            <person name="Mendez C."/>
            <person name="Richter M."/>
            <person name="Ferrer M."/>
            <person name="Sanchez J."/>
        </authorList>
    </citation>
    <scope>NUCLEOTIDE SEQUENCE</scope>
</reference>
<dbReference type="InterPro" id="IPR020846">
    <property type="entry name" value="MFS_dom"/>
</dbReference>
<feature type="non-terminal residue" evidence="9">
    <location>
        <position position="230"/>
    </location>
</feature>
<dbReference type="Pfam" id="PF07690">
    <property type="entry name" value="MFS_1"/>
    <property type="match status" value="1"/>
</dbReference>
<evidence type="ECO:0000256" key="4">
    <source>
        <dbReference type="ARBA" id="ARBA00022692"/>
    </source>
</evidence>
<comment type="subcellular location">
    <subcellularLocation>
        <location evidence="1">Cell membrane</location>
        <topology evidence="1">Multi-pass membrane protein</topology>
    </subcellularLocation>
</comment>
<evidence type="ECO:0000313" key="9">
    <source>
        <dbReference type="EMBL" id="EQD77116.1"/>
    </source>
</evidence>
<organism evidence="9">
    <name type="scientific">mine drainage metagenome</name>
    <dbReference type="NCBI Taxonomy" id="410659"/>
    <lineage>
        <taxon>unclassified sequences</taxon>
        <taxon>metagenomes</taxon>
        <taxon>ecological metagenomes</taxon>
    </lineage>
</organism>
<dbReference type="InterPro" id="IPR050171">
    <property type="entry name" value="MFS_Transporters"/>
</dbReference>
<feature type="transmembrane region" description="Helical" evidence="7">
    <location>
        <begin position="87"/>
        <end position="107"/>
    </location>
</feature>
<dbReference type="GO" id="GO:0005886">
    <property type="term" value="C:plasma membrane"/>
    <property type="evidence" value="ECO:0007669"/>
    <property type="project" value="UniProtKB-SubCell"/>
</dbReference>
<comment type="caution">
    <text evidence="9">The sequence shown here is derived from an EMBL/GenBank/DDBJ whole genome shotgun (WGS) entry which is preliminary data.</text>
</comment>
<feature type="domain" description="Major facilitator superfamily (MFS) profile" evidence="8">
    <location>
        <begin position="1"/>
        <end position="230"/>
    </location>
</feature>
<dbReference type="PROSITE" id="PS50850">
    <property type="entry name" value="MFS"/>
    <property type="match status" value="1"/>
</dbReference>
<accession>T1BW13</accession>
<dbReference type="Gene3D" id="1.20.1250.20">
    <property type="entry name" value="MFS general substrate transporter like domains"/>
    <property type="match status" value="1"/>
</dbReference>
<protein>
    <submittedName>
        <fullName evidence="9">Major facilitator family transporter</fullName>
    </submittedName>
</protein>
<dbReference type="AlphaFoldDB" id="T1BW13"/>
<feature type="transmembrane region" description="Helical" evidence="7">
    <location>
        <begin position="145"/>
        <end position="164"/>
    </location>
</feature>
<sequence>MRMLGLFMIYPVFALFARGLAGATASTIGLALGIYGLTQGLLQMPFGVLSDRVGRKVMVVTGLVLFGVGSAWAARAHSIDAMIGARALQGAGAVGSVVLALVADLTAEENRTKAMALVGITIGLSFLVAIVLGPVIAGWVGVSGIFWLMSALAVVGILVTLFAVPTPRRRRVHREAEPVPAMLGAALRNRQLLRLDFGIFTLHAMLTASFLVVPVLFARTLGLGSRSDWG</sequence>
<evidence type="ECO:0000256" key="2">
    <source>
        <dbReference type="ARBA" id="ARBA00022448"/>
    </source>
</evidence>
<dbReference type="InterPro" id="IPR011701">
    <property type="entry name" value="MFS"/>
</dbReference>
<dbReference type="SUPFAM" id="SSF103473">
    <property type="entry name" value="MFS general substrate transporter"/>
    <property type="match status" value="1"/>
</dbReference>
<dbReference type="PRINTS" id="PR01035">
    <property type="entry name" value="TCRTETA"/>
</dbReference>
<feature type="transmembrane region" description="Helical" evidence="7">
    <location>
        <begin position="197"/>
        <end position="217"/>
    </location>
</feature>
<proteinExistence type="predicted"/>
<reference evidence="9" key="2">
    <citation type="journal article" date="2014" name="ISME J.">
        <title>Microbial stratification in low pH oxic and suboxic macroscopic growths along an acid mine drainage.</title>
        <authorList>
            <person name="Mendez-Garcia C."/>
            <person name="Mesa V."/>
            <person name="Sprenger R.R."/>
            <person name="Richter M."/>
            <person name="Diez M.S."/>
            <person name="Solano J."/>
            <person name="Bargiela R."/>
            <person name="Golyshina O.V."/>
            <person name="Manteca A."/>
            <person name="Ramos J.L."/>
            <person name="Gallego J.R."/>
            <person name="Llorente I."/>
            <person name="Martins Dos Santos V.A."/>
            <person name="Jensen O.N."/>
            <person name="Pelaez A.I."/>
            <person name="Sanchez J."/>
            <person name="Ferrer M."/>
        </authorList>
    </citation>
    <scope>NUCLEOTIDE SEQUENCE</scope>
</reference>
<evidence type="ECO:0000256" key="5">
    <source>
        <dbReference type="ARBA" id="ARBA00022989"/>
    </source>
</evidence>
<name>T1BW13_9ZZZZ</name>
<evidence type="ECO:0000256" key="7">
    <source>
        <dbReference type="SAM" id="Phobius"/>
    </source>
</evidence>
<evidence type="ECO:0000256" key="6">
    <source>
        <dbReference type="ARBA" id="ARBA00023136"/>
    </source>
</evidence>
<dbReference type="EMBL" id="AUZX01002290">
    <property type="protein sequence ID" value="EQD77116.1"/>
    <property type="molecule type" value="Genomic_DNA"/>
</dbReference>
<dbReference type="InterPro" id="IPR001958">
    <property type="entry name" value="Tet-R_TetA/multi-R_MdtG-like"/>
</dbReference>